<dbReference type="eggNOG" id="ENOG502S8WV">
    <property type="taxonomic scope" value="Eukaryota"/>
</dbReference>
<dbReference type="Pfam" id="PF12757">
    <property type="entry name" value="Eisosome1"/>
    <property type="match status" value="1"/>
</dbReference>
<dbReference type="GO" id="GO:0070941">
    <property type="term" value="P:eisosome assembly"/>
    <property type="evidence" value="ECO:0007669"/>
    <property type="project" value="TreeGrafter"/>
</dbReference>
<feature type="compositionally biased region" description="Basic and acidic residues" evidence="2">
    <location>
        <begin position="586"/>
        <end position="604"/>
    </location>
</feature>
<proteinExistence type="inferred from homology"/>
<dbReference type="InterPro" id="IPR024527">
    <property type="entry name" value="Eisosome1"/>
</dbReference>
<dbReference type="PANTHER" id="PTHR28298:SF1">
    <property type="entry name" value="EISOSOME PROTEIN 1"/>
    <property type="match status" value="1"/>
</dbReference>
<comment type="similarity">
    <text evidence="1">Belongs to the EIS1 family.</text>
</comment>
<dbReference type="Proteomes" id="UP000002258">
    <property type="component" value="Chromosome 2"/>
</dbReference>
<name>A3LP49_PICST</name>
<gene>
    <name evidence="3" type="ORF">PICST_81536</name>
</gene>
<feature type="region of interest" description="Disordered" evidence="2">
    <location>
        <begin position="333"/>
        <end position="402"/>
    </location>
</feature>
<feature type="compositionally biased region" description="Basic and acidic residues" evidence="2">
    <location>
        <begin position="513"/>
        <end position="541"/>
    </location>
</feature>
<protein>
    <recommendedName>
        <fullName evidence="5">Eisosome protein 1</fullName>
    </recommendedName>
</protein>
<evidence type="ECO:0000256" key="1">
    <source>
        <dbReference type="ARBA" id="ARBA00008528"/>
    </source>
</evidence>
<organism evidence="3 4">
    <name type="scientific">Scheffersomyces stipitis (strain ATCC 58785 / CBS 6054 / NBRC 10063 / NRRL Y-11545)</name>
    <name type="common">Yeast</name>
    <name type="synonym">Pichia stipitis</name>
    <dbReference type="NCBI Taxonomy" id="322104"/>
    <lineage>
        <taxon>Eukaryota</taxon>
        <taxon>Fungi</taxon>
        <taxon>Dikarya</taxon>
        <taxon>Ascomycota</taxon>
        <taxon>Saccharomycotina</taxon>
        <taxon>Pichiomycetes</taxon>
        <taxon>Debaryomycetaceae</taxon>
        <taxon>Scheffersomyces</taxon>
    </lineage>
</organism>
<evidence type="ECO:0000313" key="4">
    <source>
        <dbReference type="Proteomes" id="UP000002258"/>
    </source>
</evidence>
<dbReference type="KEGG" id="pic:PICST_81536"/>
<evidence type="ECO:0000313" key="3">
    <source>
        <dbReference type="EMBL" id="ABN64982.2"/>
    </source>
</evidence>
<dbReference type="OrthoDB" id="4070583at2759"/>
<dbReference type="OMA" id="EHTFSGF"/>
<sequence length="702" mass="77366">MSHSVYQTNGRPLSQQALYQQKLRQGIYTSPGAATIGVTSNASDTAALLAASSDLTVRPSYERTIAPEAHTAALAAKRETITAWSRENTDPNADAAAANASGTGIPSLKGDSLYRAANQNSTSTMTSRINPERDIKRSGLATKSSSNSFDIGKINQVANKNSTKSLNSRFNPDLDFRSGLNATKHTEYLNDEEEALAANGAAASLRHGAGYTDSVSAQKRSKSFTAAAVVNSTLLSAANERANERLQSISSTPQDLKAQAQQYASALAVAQKNSDERVKNYKAGVIDLGGGLTILQSELDKMASLVVQPVLNDISSKASAKREADLQKKVAQKELETQHQLAKQEEWKEKNREKAEREAAKQQRIADNEDKKKVEEDQHAEYQQGRNDEVAGKVTETKELELKHAQEKEALLAQKQENQDRIDEEEAALIAGRKKELDDLQAEKDEILKPTLDELEEETAKLKEVTDARDELLNEVTSAEALNKEYEDKLAELTKNLEETKASIEKYTLDLEDSTKKHEETSKEVDALQHLHDEEIQKNAEEENQLDSQLEELNKTKEQHIADKKSGKQAILSEIDDKVKDEHKINKELPEHLRSEVDEEKIRDTGSLFSEVPLVKEIEPEAKAPEPETKSSTIKPIPVKEIKKVEEKATEVDKAESKAEKAESKAENKAEDAESNAGDYEDELSLGQSGTKNAGGVFKEEI</sequence>
<feature type="region of interest" description="Disordered" evidence="2">
    <location>
        <begin position="513"/>
        <end position="551"/>
    </location>
</feature>
<feature type="compositionally biased region" description="Basic and acidic residues" evidence="2">
    <location>
        <begin position="638"/>
        <end position="672"/>
    </location>
</feature>
<feature type="region of interest" description="Disordered" evidence="2">
    <location>
        <begin position="618"/>
        <end position="702"/>
    </location>
</feature>
<feature type="region of interest" description="Disordered" evidence="2">
    <location>
        <begin position="586"/>
        <end position="605"/>
    </location>
</feature>
<feature type="compositionally biased region" description="Basic and acidic residues" evidence="2">
    <location>
        <begin position="618"/>
        <end position="629"/>
    </location>
</feature>
<dbReference type="PANTHER" id="PTHR28298">
    <property type="entry name" value="EISOSOME PROTEIN 1"/>
    <property type="match status" value="1"/>
</dbReference>
<dbReference type="InParanoid" id="A3LP49"/>
<dbReference type="HOGENOM" id="CLU_014212_0_0_1"/>
<reference evidence="3 4" key="1">
    <citation type="journal article" date="2007" name="Nat. Biotechnol.">
        <title>Genome sequence of the lignocellulose-bioconverting and xylose-fermenting yeast Pichia stipitis.</title>
        <authorList>
            <person name="Jeffries T.W."/>
            <person name="Grigoriev I.V."/>
            <person name="Grimwood J."/>
            <person name="Laplaza J.M."/>
            <person name="Aerts A."/>
            <person name="Salamov A."/>
            <person name="Schmutz J."/>
            <person name="Lindquist E."/>
            <person name="Dehal P."/>
            <person name="Shapiro H."/>
            <person name="Jin Y.S."/>
            <person name="Passoth V."/>
            <person name="Richardson P.M."/>
        </authorList>
    </citation>
    <scope>NUCLEOTIDE SEQUENCE [LARGE SCALE GENOMIC DNA]</scope>
    <source>
        <strain evidence="4">ATCC 58785 / CBS 6054 / NBRC 10063 / NRRL Y-11545</strain>
    </source>
</reference>
<dbReference type="GeneID" id="4837301"/>
<dbReference type="AlphaFoldDB" id="A3LP49"/>
<dbReference type="RefSeq" id="XP_001383011.2">
    <property type="nucleotide sequence ID" value="XM_001382974.1"/>
</dbReference>
<dbReference type="EMBL" id="CP000496">
    <property type="protein sequence ID" value="ABN64982.2"/>
    <property type="molecule type" value="Genomic_DNA"/>
</dbReference>
<evidence type="ECO:0000256" key="2">
    <source>
        <dbReference type="SAM" id="MobiDB-lite"/>
    </source>
</evidence>
<dbReference type="FunCoup" id="A3LP49">
    <property type="interactions" value="81"/>
</dbReference>
<keyword evidence="4" id="KW-1185">Reference proteome</keyword>
<accession>A3LP49</accession>
<evidence type="ECO:0008006" key="5">
    <source>
        <dbReference type="Google" id="ProtNLM"/>
    </source>
</evidence>